<dbReference type="InterPro" id="IPR036061">
    <property type="entry name" value="CheW-like_dom_sf"/>
</dbReference>
<gene>
    <name evidence="2" type="ORF">KCG48_06495</name>
</gene>
<comment type="caution">
    <text evidence="2">The sequence shown here is derived from an EMBL/GenBank/DDBJ whole genome shotgun (WGS) entry which is preliminary data.</text>
</comment>
<dbReference type="Pfam" id="PF01584">
    <property type="entry name" value="CheW"/>
    <property type="match status" value="1"/>
</dbReference>
<protein>
    <submittedName>
        <fullName evidence="2">Purine-binding chemotaxis protein CheW</fullName>
    </submittedName>
</protein>
<dbReference type="SUPFAM" id="SSF50341">
    <property type="entry name" value="CheW-like"/>
    <property type="match status" value="1"/>
</dbReference>
<accession>A0A941CRG2</accession>
<dbReference type="PANTHER" id="PTHR22617">
    <property type="entry name" value="CHEMOTAXIS SENSOR HISTIDINE KINASE-RELATED"/>
    <property type="match status" value="1"/>
</dbReference>
<dbReference type="PANTHER" id="PTHR22617:SF23">
    <property type="entry name" value="CHEMOTAXIS PROTEIN CHEW"/>
    <property type="match status" value="1"/>
</dbReference>
<dbReference type="GO" id="GO:0006935">
    <property type="term" value="P:chemotaxis"/>
    <property type="evidence" value="ECO:0007669"/>
    <property type="project" value="InterPro"/>
</dbReference>
<sequence length="151" mass="17190">MKQVIIFSNCDQNFALDIARIERIIEYTTPKKVPETAEFLKGVIPYNGQVLPIIDLNRRLYGVNAQDSEKAKVIVISWNGTFLGLMVDEVLGIRNLEETAFEDAALGDGRLSREYVRGFIKTGEDLIIHLDTDRLFDFRQTEEILALDTPQ</sequence>
<dbReference type="AlphaFoldDB" id="A0A941CRG2"/>
<reference evidence="2" key="1">
    <citation type="submission" date="2021-04" db="EMBL/GenBank/DDBJ databases">
        <title>Proteiniclasticum sedimins sp. nov., an obligate anaerobic bacterium isolated from anaerobic sludge.</title>
        <authorList>
            <person name="Liu J."/>
        </authorList>
    </citation>
    <scope>NUCLEOTIDE SEQUENCE</scope>
    <source>
        <strain evidence="2">BAD-10</strain>
    </source>
</reference>
<dbReference type="Proteomes" id="UP000675379">
    <property type="component" value="Unassembled WGS sequence"/>
</dbReference>
<name>A0A941CRG2_9CLOT</name>
<evidence type="ECO:0000259" key="1">
    <source>
        <dbReference type="PROSITE" id="PS50851"/>
    </source>
</evidence>
<feature type="domain" description="CheW-like" evidence="1">
    <location>
        <begin position="1"/>
        <end position="141"/>
    </location>
</feature>
<dbReference type="PROSITE" id="PS50851">
    <property type="entry name" value="CHEW"/>
    <property type="match status" value="1"/>
</dbReference>
<keyword evidence="3" id="KW-1185">Reference proteome</keyword>
<dbReference type="SMART" id="SM00260">
    <property type="entry name" value="CheW"/>
    <property type="match status" value="1"/>
</dbReference>
<dbReference type="Gene3D" id="2.30.30.40">
    <property type="entry name" value="SH3 Domains"/>
    <property type="match status" value="1"/>
</dbReference>
<dbReference type="GO" id="GO:0007165">
    <property type="term" value="P:signal transduction"/>
    <property type="evidence" value="ECO:0007669"/>
    <property type="project" value="InterPro"/>
</dbReference>
<dbReference type="InterPro" id="IPR002545">
    <property type="entry name" value="CheW-lke_dom"/>
</dbReference>
<evidence type="ECO:0000313" key="2">
    <source>
        <dbReference type="EMBL" id="MBR0575988.1"/>
    </source>
</evidence>
<dbReference type="Gene3D" id="2.40.50.180">
    <property type="entry name" value="CheA-289, Domain 4"/>
    <property type="match status" value="1"/>
</dbReference>
<dbReference type="RefSeq" id="WP_211800706.1">
    <property type="nucleotide sequence ID" value="NZ_JAGSCS010000006.1"/>
</dbReference>
<proteinExistence type="predicted"/>
<organism evidence="2 3">
    <name type="scientific">Proteiniclasticum sediminis</name>
    <dbReference type="NCBI Taxonomy" id="2804028"/>
    <lineage>
        <taxon>Bacteria</taxon>
        <taxon>Bacillati</taxon>
        <taxon>Bacillota</taxon>
        <taxon>Clostridia</taxon>
        <taxon>Eubacteriales</taxon>
        <taxon>Clostridiaceae</taxon>
        <taxon>Proteiniclasticum</taxon>
    </lineage>
</organism>
<dbReference type="GO" id="GO:0005829">
    <property type="term" value="C:cytosol"/>
    <property type="evidence" value="ECO:0007669"/>
    <property type="project" value="TreeGrafter"/>
</dbReference>
<dbReference type="EMBL" id="JAGSCS010000006">
    <property type="protein sequence ID" value="MBR0575988.1"/>
    <property type="molecule type" value="Genomic_DNA"/>
</dbReference>
<dbReference type="InterPro" id="IPR039315">
    <property type="entry name" value="CheW"/>
</dbReference>
<evidence type="ECO:0000313" key="3">
    <source>
        <dbReference type="Proteomes" id="UP000675379"/>
    </source>
</evidence>